<dbReference type="EMBL" id="JAFIRA010000012">
    <property type="protein sequence ID" value="MCJ2542552.1"/>
    <property type="molecule type" value="Genomic_DNA"/>
</dbReference>
<sequence length="308" mass="31838">MQGWNRQITVNIGRFFSASLALGFAAATGNGLWPTNLSGTAHAQALFPSTAPTPRVIDRLQGGSLPAASPAVEPVVEQPISQPIQNSVPLTPSEEAPWRVVGSDAVVDPVEPPDAELAEGPVFNLDLLQQFGTSPGGSGSGSRQGEVTGPGTGQSGVRGSSPGAGVGSGQGPGGGTGLEAGAQQRGPQTTGLIVDARGLDFLPSQSMRLFDPDGNQVYTPVNLSQDLNAAFVGSEGTAAYATSEEQARSLVNRIGERPHLIRAVRTLGYDLVITAEDAFSLRQMNEVDGFLNNFAVVVIWDANQASLP</sequence>
<evidence type="ECO:0000256" key="1">
    <source>
        <dbReference type="SAM" id="MobiDB-lite"/>
    </source>
</evidence>
<feature type="region of interest" description="Disordered" evidence="1">
    <location>
        <begin position="128"/>
        <end position="187"/>
    </location>
</feature>
<organism evidence="2 3">
    <name type="scientific">Thermostichus vulcanus str. 'Rupite'</name>
    <dbReference type="NCBI Taxonomy" id="2813851"/>
    <lineage>
        <taxon>Bacteria</taxon>
        <taxon>Bacillati</taxon>
        <taxon>Cyanobacteriota</taxon>
        <taxon>Cyanophyceae</taxon>
        <taxon>Thermostichales</taxon>
        <taxon>Thermostichaceae</taxon>
        <taxon>Thermostichus</taxon>
    </lineage>
</organism>
<evidence type="ECO:0000313" key="2">
    <source>
        <dbReference type="EMBL" id="MCJ2542552.1"/>
    </source>
</evidence>
<evidence type="ECO:0000313" key="3">
    <source>
        <dbReference type="Proteomes" id="UP000830835"/>
    </source>
</evidence>
<name>A0ABT0C9U6_THEVL</name>
<feature type="compositionally biased region" description="Gly residues" evidence="1">
    <location>
        <begin position="134"/>
        <end position="178"/>
    </location>
</feature>
<reference evidence="2" key="1">
    <citation type="submission" date="2021-02" db="EMBL/GenBank/DDBJ databases">
        <title>The CRISPR/cas machinery reduction and long-range gene transfer in the hot spring cyanobacterium Synechococcus.</title>
        <authorList>
            <person name="Dvorak P."/>
            <person name="Jahodarova E."/>
            <person name="Hasler P."/>
            <person name="Poulickova A."/>
        </authorList>
    </citation>
    <scope>NUCLEOTIDE SEQUENCE</scope>
    <source>
        <strain evidence="2">Rupite</strain>
    </source>
</reference>
<keyword evidence="3" id="KW-1185">Reference proteome</keyword>
<gene>
    <name evidence="2" type="ORF">JX360_06475</name>
</gene>
<protein>
    <submittedName>
        <fullName evidence="2">Uncharacterized protein</fullName>
    </submittedName>
</protein>
<dbReference type="RefSeq" id="WP_244349828.1">
    <property type="nucleotide sequence ID" value="NZ_JAFIRA010000012.1"/>
</dbReference>
<proteinExistence type="predicted"/>
<comment type="caution">
    <text evidence="2">The sequence shown here is derived from an EMBL/GenBank/DDBJ whole genome shotgun (WGS) entry which is preliminary data.</text>
</comment>
<accession>A0ABT0C9U6</accession>
<dbReference type="Proteomes" id="UP000830835">
    <property type="component" value="Unassembled WGS sequence"/>
</dbReference>